<dbReference type="GO" id="GO:0016020">
    <property type="term" value="C:membrane"/>
    <property type="evidence" value="ECO:0007669"/>
    <property type="project" value="InterPro"/>
</dbReference>
<name>R4K727_CLOPA</name>
<gene>
    <name evidence="9" type="ORF">Clopa_2629</name>
</gene>
<keyword evidence="10" id="KW-1185">Reference proteome</keyword>
<evidence type="ECO:0000256" key="4">
    <source>
        <dbReference type="ARBA" id="ARBA00022692"/>
    </source>
</evidence>
<dbReference type="PATRIC" id="fig|86416.3.peg.2616"/>
<feature type="transmembrane region" description="Helical" evidence="8">
    <location>
        <begin position="165"/>
        <end position="182"/>
    </location>
</feature>
<dbReference type="RefSeq" id="WP_015615785.1">
    <property type="nucleotide sequence ID" value="NC_021182.1"/>
</dbReference>
<keyword evidence="5" id="KW-0378">Hydrolase</keyword>
<dbReference type="SMART" id="SM00793">
    <property type="entry name" value="AgrB"/>
    <property type="match status" value="1"/>
</dbReference>
<reference evidence="9 10" key="1">
    <citation type="submission" date="2012-01" db="EMBL/GenBank/DDBJ databases">
        <title>Complete sequence of chromosome of Clostridium pasteurianum BC1.</title>
        <authorList>
            <consortium name="US DOE Joint Genome Institute"/>
            <person name="Lucas S."/>
            <person name="Han J."/>
            <person name="Lapidus A."/>
            <person name="Cheng J.-F."/>
            <person name="Goodwin L."/>
            <person name="Pitluck S."/>
            <person name="Peters L."/>
            <person name="Mikhailova N."/>
            <person name="Teshima H."/>
            <person name="Detter J.C."/>
            <person name="Han C."/>
            <person name="Tapia R."/>
            <person name="Land M."/>
            <person name="Hauser L."/>
            <person name="Kyrpides N."/>
            <person name="Ivanova N."/>
            <person name="Pagani I."/>
            <person name="Dunn J."/>
            <person name="Taghavi S."/>
            <person name="Francis A."/>
            <person name="van der Lelie D."/>
            <person name="Woyke T."/>
        </authorList>
    </citation>
    <scope>NUCLEOTIDE SEQUENCE [LARGE SCALE GENOMIC DNA]</scope>
    <source>
        <strain evidence="9 10">BC1</strain>
    </source>
</reference>
<evidence type="ECO:0000256" key="3">
    <source>
        <dbReference type="ARBA" id="ARBA00022670"/>
    </source>
</evidence>
<evidence type="ECO:0008006" key="11">
    <source>
        <dbReference type="Google" id="ProtNLM"/>
    </source>
</evidence>
<dbReference type="GO" id="GO:0006508">
    <property type="term" value="P:proteolysis"/>
    <property type="evidence" value="ECO:0007669"/>
    <property type="project" value="UniProtKB-KW"/>
</dbReference>
<accession>R4K727</accession>
<dbReference type="InterPro" id="IPR006741">
    <property type="entry name" value="AgrB"/>
</dbReference>
<keyword evidence="2" id="KW-0673">Quorum sensing</keyword>
<dbReference type="Pfam" id="PF04647">
    <property type="entry name" value="AgrB"/>
    <property type="match status" value="1"/>
</dbReference>
<keyword evidence="1" id="KW-1003">Cell membrane</keyword>
<keyword evidence="3" id="KW-0645">Protease</keyword>
<feature type="transmembrane region" description="Helical" evidence="8">
    <location>
        <begin position="41"/>
        <end position="67"/>
    </location>
</feature>
<dbReference type="STRING" id="86416.Clopa_2629"/>
<dbReference type="Proteomes" id="UP000013523">
    <property type="component" value="Chromosome"/>
</dbReference>
<feature type="transmembrane region" description="Helical" evidence="8">
    <location>
        <begin position="106"/>
        <end position="128"/>
    </location>
</feature>
<organism evidence="9 10">
    <name type="scientific">Clostridium pasteurianum BC1</name>
    <dbReference type="NCBI Taxonomy" id="86416"/>
    <lineage>
        <taxon>Bacteria</taxon>
        <taxon>Bacillati</taxon>
        <taxon>Bacillota</taxon>
        <taxon>Clostridia</taxon>
        <taxon>Eubacteriales</taxon>
        <taxon>Clostridiaceae</taxon>
        <taxon>Clostridium</taxon>
    </lineage>
</organism>
<sequence length="192" mass="22378">MSKLITCLVTKISESNPEFSDLDLKKMEYGLICAFDEITKLIPYFIVFWIFSLQKYYIVALIFFCPIRLFSGGYHAKTYWGCFFISFIVFFMIIIFGKYIMINNIISLLLLIVSFIFICIFSSVDNINKRIKSENRKKKLKNYSILITLILIIACYFIPYKFLNAAVISIVSATIMMMIGKINTSDIIDMKR</sequence>
<feature type="transmembrane region" description="Helical" evidence="8">
    <location>
        <begin position="140"/>
        <end position="159"/>
    </location>
</feature>
<feature type="transmembrane region" description="Helical" evidence="8">
    <location>
        <begin position="79"/>
        <end position="100"/>
    </location>
</feature>
<keyword evidence="4 8" id="KW-0812">Transmembrane</keyword>
<evidence type="ECO:0000256" key="8">
    <source>
        <dbReference type="SAM" id="Phobius"/>
    </source>
</evidence>
<proteinExistence type="predicted"/>
<keyword evidence="7 8" id="KW-0472">Membrane</keyword>
<evidence type="ECO:0000256" key="1">
    <source>
        <dbReference type="ARBA" id="ARBA00022475"/>
    </source>
</evidence>
<evidence type="ECO:0000256" key="2">
    <source>
        <dbReference type="ARBA" id="ARBA00022654"/>
    </source>
</evidence>
<dbReference type="GO" id="GO:0009372">
    <property type="term" value="P:quorum sensing"/>
    <property type="evidence" value="ECO:0007669"/>
    <property type="project" value="UniProtKB-KW"/>
</dbReference>
<protein>
    <recommendedName>
        <fullName evidence="11">Protein possibly involved in post-translational modification of quorum-sensing peptides</fullName>
    </recommendedName>
</protein>
<keyword evidence="6 8" id="KW-1133">Transmembrane helix</keyword>
<evidence type="ECO:0000256" key="5">
    <source>
        <dbReference type="ARBA" id="ARBA00022801"/>
    </source>
</evidence>
<dbReference type="eggNOG" id="COG4512">
    <property type="taxonomic scope" value="Bacteria"/>
</dbReference>
<dbReference type="AlphaFoldDB" id="R4K727"/>
<dbReference type="EMBL" id="CP003261">
    <property type="protein sequence ID" value="AGK97486.1"/>
    <property type="molecule type" value="Genomic_DNA"/>
</dbReference>
<dbReference type="HOGENOM" id="CLU_098969_2_1_9"/>
<evidence type="ECO:0000256" key="6">
    <source>
        <dbReference type="ARBA" id="ARBA00022989"/>
    </source>
</evidence>
<evidence type="ECO:0000313" key="10">
    <source>
        <dbReference type="Proteomes" id="UP000013523"/>
    </source>
</evidence>
<dbReference type="OrthoDB" id="9815055at2"/>
<evidence type="ECO:0000313" key="9">
    <source>
        <dbReference type="EMBL" id="AGK97486.1"/>
    </source>
</evidence>
<evidence type="ECO:0000256" key="7">
    <source>
        <dbReference type="ARBA" id="ARBA00023136"/>
    </source>
</evidence>
<dbReference type="KEGG" id="cpas:Clopa_2629"/>
<dbReference type="GO" id="GO:0008233">
    <property type="term" value="F:peptidase activity"/>
    <property type="evidence" value="ECO:0007669"/>
    <property type="project" value="UniProtKB-KW"/>
</dbReference>